<feature type="non-terminal residue" evidence="5">
    <location>
        <position position="1"/>
    </location>
</feature>
<gene>
    <name evidence="5" type="ORF">EGW08_019625</name>
</gene>
<dbReference type="GO" id="GO:0006406">
    <property type="term" value="P:mRNA export from nucleus"/>
    <property type="evidence" value="ECO:0007669"/>
    <property type="project" value="TreeGrafter"/>
</dbReference>
<keyword evidence="6" id="KW-1185">Reference proteome</keyword>
<keyword evidence="3" id="KW-0539">Nucleus</keyword>
<dbReference type="GO" id="GO:0000445">
    <property type="term" value="C:THO complex part of transcription export complex"/>
    <property type="evidence" value="ECO:0007669"/>
    <property type="project" value="TreeGrafter"/>
</dbReference>
<comment type="subcellular location">
    <subcellularLocation>
        <location evidence="1">Nucleus</location>
    </subcellularLocation>
</comment>
<dbReference type="STRING" id="188477.A0A3S1AZU3"/>
<evidence type="ECO:0000313" key="6">
    <source>
        <dbReference type="Proteomes" id="UP000271974"/>
    </source>
</evidence>
<dbReference type="GO" id="GO:0003729">
    <property type="term" value="F:mRNA binding"/>
    <property type="evidence" value="ECO:0007669"/>
    <property type="project" value="TreeGrafter"/>
</dbReference>
<dbReference type="Pfam" id="PF09766">
    <property type="entry name" value="FmiP_Thoc5"/>
    <property type="match status" value="1"/>
</dbReference>
<comment type="similarity">
    <text evidence="2">Belongs to the THOC5 family.</text>
</comment>
<dbReference type="AlphaFoldDB" id="A0A3S1AZU3"/>
<evidence type="ECO:0008006" key="7">
    <source>
        <dbReference type="Google" id="ProtNLM"/>
    </source>
</evidence>
<dbReference type="Proteomes" id="UP000271974">
    <property type="component" value="Unassembled WGS sequence"/>
</dbReference>
<evidence type="ECO:0000256" key="3">
    <source>
        <dbReference type="ARBA" id="ARBA00023242"/>
    </source>
</evidence>
<evidence type="ECO:0000256" key="1">
    <source>
        <dbReference type="ARBA" id="ARBA00004123"/>
    </source>
</evidence>
<dbReference type="PANTHER" id="PTHR13375:SF3">
    <property type="entry name" value="THO COMPLEX SUBUNIT 5 HOMOLOG"/>
    <property type="match status" value="1"/>
</dbReference>
<proteinExistence type="inferred from homology"/>
<sequence length="677" mass="77319">QEKNMPVCEEDEALQRDPVSDLESFQASCDFLKSSINTIKQLKAKPNVSNSSAEITSVRTDATIHFIHMKKLNRMSHFRCRKVRETTNEAKHKIDQCHLQLQNLLYEAMHLEKEITKCMEFKSKDEEIELVPVDEFYRDAPESISKPDVTKSDDHQRMLSRLEWELEQRKQLSEQLTKTKTDKEKMSQDIQSKQDYLDTLQPKLAEVLKATRPVQDYLDMPYDRIREEHEKAQHLPVPLYVLYMQVSAYHEACDKSLKVSIQGDVDAAKSLTSFAFEPDEDSDSDQEEQDKPDSKRRRKNQEARKLEKKNRVLKKHPLCVVLDLLSGGDADLQLTFYYCLALNIITVSIKVANEAKLKTSCVSGGDLLDPDQILDELYPGDHGDESPNVANHYELKRHGLQEISAYIPLIGRPYLWCQWLGGLQFLKREVDKVNIVITGQDAVSDDADAEERSLTAVRAKHSVSAANMQRTISLLRERMRARLCLLQQLSSRGIIPISAELLRLYPAKINSHLSSWKRSTFEDLSQLPQAARFIKAGLVKESDLVFVAGIDRGSAKMTAYVVITANCPQVAPLFVLDIVFHSHRTALIDVHVKEMEEEVNLHYPELILAKARDQLLPGQVQRLLMCLDVYLETDNPASSAVPLEIPQEKMMPRTSRGPSRAKPYKYVPELGIFTHRC</sequence>
<feature type="region of interest" description="Disordered" evidence="4">
    <location>
        <begin position="274"/>
        <end position="307"/>
    </location>
</feature>
<evidence type="ECO:0000256" key="2">
    <source>
        <dbReference type="ARBA" id="ARBA00008044"/>
    </source>
</evidence>
<evidence type="ECO:0000256" key="4">
    <source>
        <dbReference type="SAM" id="MobiDB-lite"/>
    </source>
</evidence>
<reference evidence="5 6" key="1">
    <citation type="submission" date="2019-01" db="EMBL/GenBank/DDBJ databases">
        <title>A draft genome assembly of the solar-powered sea slug Elysia chlorotica.</title>
        <authorList>
            <person name="Cai H."/>
            <person name="Li Q."/>
            <person name="Fang X."/>
            <person name="Li J."/>
            <person name="Curtis N.E."/>
            <person name="Altenburger A."/>
            <person name="Shibata T."/>
            <person name="Feng M."/>
            <person name="Maeda T."/>
            <person name="Schwartz J.A."/>
            <person name="Shigenobu S."/>
            <person name="Lundholm N."/>
            <person name="Nishiyama T."/>
            <person name="Yang H."/>
            <person name="Hasebe M."/>
            <person name="Li S."/>
            <person name="Pierce S.K."/>
            <person name="Wang J."/>
        </authorList>
    </citation>
    <scope>NUCLEOTIDE SEQUENCE [LARGE SCALE GENOMIC DNA]</scope>
    <source>
        <strain evidence="5">EC2010</strain>
        <tissue evidence="5">Whole organism of an adult</tissue>
    </source>
</reference>
<name>A0A3S1AZU3_ELYCH</name>
<organism evidence="5 6">
    <name type="scientific">Elysia chlorotica</name>
    <name type="common">Eastern emerald elysia</name>
    <name type="synonym">Sea slug</name>
    <dbReference type="NCBI Taxonomy" id="188477"/>
    <lineage>
        <taxon>Eukaryota</taxon>
        <taxon>Metazoa</taxon>
        <taxon>Spiralia</taxon>
        <taxon>Lophotrochozoa</taxon>
        <taxon>Mollusca</taxon>
        <taxon>Gastropoda</taxon>
        <taxon>Heterobranchia</taxon>
        <taxon>Euthyneura</taxon>
        <taxon>Panpulmonata</taxon>
        <taxon>Sacoglossa</taxon>
        <taxon>Placobranchoidea</taxon>
        <taxon>Plakobranchidae</taxon>
        <taxon>Elysia</taxon>
    </lineage>
</organism>
<protein>
    <recommendedName>
        <fullName evidence="7">THO complex subunit 5</fullName>
    </recommendedName>
</protein>
<accession>A0A3S1AZU3</accession>
<evidence type="ECO:0000313" key="5">
    <source>
        <dbReference type="EMBL" id="RUS72607.1"/>
    </source>
</evidence>
<dbReference type="EMBL" id="RQTK01001043">
    <property type="protein sequence ID" value="RUS72607.1"/>
    <property type="molecule type" value="Genomic_DNA"/>
</dbReference>
<dbReference type="InterPro" id="IPR019163">
    <property type="entry name" value="THO_Thoc5"/>
</dbReference>
<comment type="caution">
    <text evidence="5">The sequence shown here is derived from an EMBL/GenBank/DDBJ whole genome shotgun (WGS) entry which is preliminary data.</text>
</comment>
<feature type="compositionally biased region" description="Acidic residues" evidence="4">
    <location>
        <begin position="277"/>
        <end position="290"/>
    </location>
</feature>
<dbReference type="OrthoDB" id="20582at2759"/>
<dbReference type="PANTHER" id="PTHR13375">
    <property type="entry name" value="FMS INTERACTING PROTEIN"/>
    <property type="match status" value="1"/>
</dbReference>